<gene>
    <name evidence="1" type="ORF">DGYR_LOCUS2411</name>
</gene>
<protein>
    <submittedName>
        <fullName evidence="1">Uncharacterized protein</fullName>
    </submittedName>
</protein>
<dbReference type="Proteomes" id="UP000549394">
    <property type="component" value="Unassembled WGS sequence"/>
</dbReference>
<dbReference type="OrthoDB" id="2017893at2759"/>
<keyword evidence="2" id="KW-1185">Reference proteome</keyword>
<dbReference type="Gene3D" id="3.90.190.10">
    <property type="entry name" value="Protein tyrosine phosphatase superfamily"/>
    <property type="match status" value="1"/>
</dbReference>
<comment type="caution">
    <text evidence="1">The sequence shown here is derived from an EMBL/GenBank/DDBJ whole genome shotgun (WGS) entry which is preliminary data.</text>
</comment>
<dbReference type="AlphaFoldDB" id="A0A7I8VAY3"/>
<dbReference type="EMBL" id="CAJFCJ010000003">
    <property type="protein sequence ID" value="CAD5113414.1"/>
    <property type="molecule type" value="Genomic_DNA"/>
</dbReference>
<reference evidence="1 2" key="1">
    <citation type="submission" date="2020-08" db="EMBL/GenBank/DDBJ databases">
        <authorList>
            <person name="Hejnol A."/>
        </authorList>
    </citation>
    <scope>NUCLEOTIDE SEQUENCE [LARGE SCALE GENOMIC DNA]</scope>
</reference>
<name>A0A7I8VAY3_9ANNE</name>
<sequence length="219" mass="24698">MSMKKLLRRTDSITIRLDTNEKRRQSIPPVSICEKPEKPSVASGSCPNLNEREQVNKTAIRHSISSDARLQYKSISSGQRGQNLLQVPDLFTTSHEHSQNMKKPLGKSLSDSPILKISMRSSEFRDDSGLGRPLILPVLRDQLYIGNREAALNEGMLCKFQISCLVDLTNEQVPPFSNIPCPCGADKHPRAALRLNIDFKHHQEMLENLEKINKFIKGI</sequence>
<dbReference type="InterPro" id="IPR029021">
    <property type="entry name" value="Prot-tyrosine_phosphatase-like"/>
</dbReference>
<organism evidence="1 2">
    <name type="scientific">Dimorphilus gyrociliatus</name>
    <dbReference type="NCBI Taxonomy" id="2664684"/>
    <lineage>
        <taxon>Eukaryota</taxon>
        <taxon>Metazoa</taxon>
        <taxon>Spiralia</taxon>
        <taxon>Lophotrochozoa</taxon>
        <taxon>Annelida</taxon>
        <taxon>Polychaeta</taxon>
        <taxon>Polychaeta incertae sedis</taxon>
        <taxon>Dinophilidae</taxon>
        <taxon>Dimorphilus</taxon>
    </lineage>
</organism>
<evidence type="ECO:0000313" key="2">
    <source>
        <dbReference type="Proteomes" id="UP000549394"/>
    </source>
</evidence>
<evidence type="ECO:0000313" key="1">
    <source>
        <dbReference type="EMBL" id="CAD5113414.1"/>
    </source>
</evidence>
<proteinExistence type="predicted"/>
<accession>A0A7I8VAY3</accession>